<keyword evidence="1 3" id="KW-0560">Oxidoreductase</keyword>
<evidence type="ECO:0000313" key="5">
    <source>
        <dbReference type="EMBL" id="NYG01504.1"/>
    </source>
</evidence>
<dbReference type="PANTHER" id="PTHR11699">
    <property type="entry name" value="ALDEHYDE DEHYDROGENASE-RELATED"/>
    <property type="match status" value="1"/>
</dbReference>
<evidence type="ECO:0000256" key="1">
    <source>
        <dbReference type="ARBA" id="ARBA00023002"/>
    </source>
</evidence>
<dbReference type="InterPro" id="IPR029510">
    <property type="entry name" value="Ald_DH_CS_GLU"/>
</dbReference>
<dbReference type="Pfam" id="PF00171">
    <property type="entry name" value="Aldedh"/>
    <property type="match status" value="1"/>
</dbReference>
<dbReference type="RefSeq" id="WP_179760822.1">
    <property type="nucleotide sequence ID" value="NZ_BAAAJZ010000015.1"/>
</dbReference>
<protein>
    <submittedName>
        <fullName evidence="5">Acyl-CoA reductase-like NAD-dependent aldehyde dehydrogenase</fullName>
    </submittedName>
</protein>
<comment type="similarity">
    <text evidence="3">Belongs to the aldehyde dehydrogenase family.</text>
</comment>
<keyword evidence="6" id="KW-1185">Reference proteome</keyword>
<dbReference type="EMBL" id="JACCCZ010000001">
    <property type="protein sequence ID" value="NYG01504.1"/>
    <property type="molecule type" value="Genomic_DNA"/>
</dbReference>
<dbReference type="Proteomes" id="UP000549695">
    <property type="component" value="Unassembled WGS sequence"/>
</dbReference>
<sequence length="486" mass="51137">MTTSDVAAPEVTALLHIGGQDLPTAEFFDVHDPAAPERVVGRAASATPQDAEHAVATAHAAFPAWSRRDTAERAEILLRALAPLAGLAPAVAPVLTAENGKVLGESFADLAVFEMRCRHAASLAATFEPSRTLPAPPFHTEVLRLPVGVVTVVVPFNWPLAILAASLPYALVAGNTVVVKPPPTTPLSVVQTVRALAEGLPPGVLNVVTGTNDAVEPLLVDPRVQHVVFTGSTAGGRAVMALAARSLAAVTLELGGNDPAVLLDDVELDERTVSALVGATFMTSGQVCMAVKRLYVPRRRRDEVIEALGAELDRQRTGPGLDPASTYGPVHTAAGRDRVLAQLDEARARGAEVREYGSLSDAVGTGHFLRPSLVVDPDPDLAIVHEEQFGPTLPVLAYDDLEPLLAGLDEEWSGLCSSVWSADPDRAAAVARRMRTGTTWVNQANATAADDRAPFGGFRQSGIGRELGQDGLYAFTEPHTVTRPAS</sequence>
<evidence type="ECO:0000313" key="6">
    <source>
        <dbReference type="Proteomes" id="UP000549695"/>
    </source>
</evidence>
<organism evidence="5 6">
    <name type="scientific">Pseudonocardia alni</name>
    <name type="common">Amycolata alni</name>
    <dbReference type="NCBI Taxonomy" id="33907"/>
    <lineage>
        <taxon>Bacteria</taxon>
        <taxon>Bacillati</taxon>
        <taxon>Actinomycetota</taxon>
        <taxon>Actinomycetes</taxon>
        <taxon>Pseudonocardiales</taxon>
        <taxon>Pseudonocardiaceae</taxon>
        <taxon>Pseudonocardia</taxon>
    </lineage>
</organism>
<gene>
    <name evidence="5" type="ORF">HDA37_001789</name>
</gene>
<feature type="domain" description="Aldehyde dehydrogenase" evidence="4">
    <location>
        <begin position="26"/>
        <end position="481"/>
    </location>
</feature>
<name>A0A852W3Y4_PSEA5</name>
<dbReference type="InterPro" id="IPR016160">
    <property type="entry name" value="Ald_DH_CS_CYS"/>
</dbReference>
<dbReference type="InterPro" id="IPR016162">
    <property type="entry name" value="Ald_DH_N"/>
</dbReference>
<dbReference type="InterPro" id="IPR015590">
    <property type="entry name" value="Aldehyde_DH_dom"/>
</dbReference>
<dbReference type="PROSITE" id="PS00687">
    <property type="entry name" value="ALDEHYDE_DEHYDR_GLU"/>
    <property type="match status" value="1"/>
</dbReference>
<evidence type="ECO:0000256" key="3">
    <source>
        <dbReference type="RuleBase" id="RU003345"/>
    </source>
</evidence>
<comment type="caution">
    <text evidence="5">The sequence shown here is derived from an EMBL/GenBank/DDBJ whole genome shotgun (WGS) entry which is preliminary data.</text>
</comment>
<dbReference type="PROSITE" id="PS00070">
    <property type="entry name" value="ALDEHYDE_DEHYDR_CYS"/>
    <property type="match status" value="1"/>
</dbReference>
<proteinExistence type="inferred from homology"/>
<reference evidence="5 6" key="1">
    <citation type="submission" date="2020-07" db="EMBL/GenBank/DDBJ databases">
        <title>Sequencing the genomes of 1000 actinobacteria strains.</title>
        <authorList>
            <person name="Klenk H.-P."/>
        </authorList>
    </citation>
    <scope>NUCLEOTIDE SEQUENCE [LARGE SCALE GENOMIC DNA]</scope>
    <source>
        <strain evidence="5 6">DSM 44749</strain>
    </source>
</reference>
<dbReference type="InterPro" id="IPR016161">
    <property type="entry name" value="Ald_DH/histidinol_DH"/>
</dbReference>
<dbReference type="SUPFAM" id="SSF53720">
    <property type="entry name" value="ALDH-like"/>
    <property type="match status" value="1"/>
</dbReference>
<evidence type="ECO:0000259" key="4">
    <source>
        <dbReference type="Pfam" id="PF00171"/>
    </source>
</evidence>
<evidence type="ECO:0000256" key="2">
    <source>
        <dbReference type="PROSITE-ProRule" id="PRU10007"/>
    </source>
</evidence>
<dbReference type="GO" id="GO:0016620">
    <property type="term" value="F:oxidoreductase activity, acting on the aldehyde or oxo group of donors, NAD or NADP as acceptor"/>
    <property type="evidence" value="ECO:0007669"/>
    <property type="project" value="InterPro"/>
</dbReference>
<dbReference type="Gene3D" id="3.40.309.10">
    <property type="entry name" value="Aldehyde Dehydrogenase, Chain A, domain 2"/>
    <property type="match status" value="1"/>
</dbReference>
<dbReference type="InterPro" id="IPR016163">
    <property type="entry name" value="Ald_DH_C"/>
</dbReference>
<feature type="active site" evidence="2">
    <location>
        <position position="253"/>
    </location>
</feature>
<dbReference type="AlphaFoldDB" id="A0A852W3Y4"/>
<dbReference type="GeneID" id="98051573"/>
<accession>A0A852W3Y4</accession>
<dbReference type="Gene3D" id="3.40.605.10">
    <property type="entry name" value="Aldehyde Dehydrogenase, Chain A, domain 1"/>
    <property type="match status" value="1"/>
</dbReference>